<evidence type="ECO:0000256" key="2">
    <source>
        <dbReference type="SAM" id="MobiDB-lite"/>
    </source>
</evidence>
<evidence type="ECO:0000259" key="3">
    <source>
        <dbReference type="PROSITE" id="PS50102"/>
    </source>
</evidence>
<name>A0A7S3AAH3_9RHOD</name>
<organism evidence="4">
    <name type="scientific">Rhodosorus marinus</name>
    <dbReference type="NCBI Taxonomy" id="101924"/>
    <lineage>
        <taxon>Eukaryota</taxon>
        <taxon>Rhodophyta</taxon>
        <taxon>Stylonematophyceae</taxon>
        <taxon>Stylonematales</taxon>
        <taxon>Stylonemataceae</taxon>
        <taxon>Rhodosorus</taxon>
    </lineage>
</organism>
<dbReference type="Gene3D" id="3.30.70.330">
    <property type="match status" value="1"/>
</dbReference>
<feature type="compositionally biased region" description="Basic and acidic residues" evidence="2">
    <location>
        <begin position="90"/>
        <end position="128"/>
    </location>
</feature>
<dbReference type="GO" id="GO:0003723">
    <property type="term" value="F:RNA binding"/>
    <property type="evidence" value="ECO:0007669"/>
    <property type="project" value="UniProtKB-UniRule"/>
</dbReference>
<reference evidence="4" key="1">
    <citation type="submission" date="2021-01" db="EMBL/GenBank/DDBJ databases">
        <authorList>
            <person name="Corre E."/>
            <person name="Pelletier E."/>
            <person name="Niang G."/>
            <person name="Scheremetjew M."/>
            <person name="Finn R."/>
            <person name="Kale V."/>
            <person name="Holt S."/>
            <person name="Cochrane G."/>
            <person name="Meng A."/>
            <person name="Brown T."/>
            <person name="Cohen L."/>
        </authorList>
    </citation>
    <scope>NUCLEOTIDE SEQUENCE</scope>
    <source>
        <strain evidence="4">CCMP 769</strain>
    </source>
</reference>
<dbReference type="SMART" id="SM00360">
    <property type="entry name" value="RRM"/>
    <property type="match status" value="1"/>
</dbReference>
<dbReference type="AlphaFoldDB" id="A0A7S3AAH3"/>
<gene>
    <name evidence="4" type="ORF">RMAR00112_LOCUS34962</name>
</gene>
<feature type="compositionally biased region" description="Basic and acidic residues" evidence="2">
    <location>
        <begin position="33"/>
        <end position="77"/>
    </location>
</feature>
<dbReference type="Pfam" id="PF00076">
    <property type="entry name" value="RRM_1"/>
    <property type="match status" value="1"/>
</dbReference>
<dbReference type="SUPFAM" id="SSF54928">
    <property type="entry name" value="RNA-binding domain, RBD"/>
    <property type="match status" value="1"/>
</dbReference>
<feature type="region of interest" description="Disordered" evidence="2">
    <location>
        <begin position="33"/>
        <end position="128"/>
    </location>
</feature>
<feature type="domain" description="RRM" evidence="3">
    <location>
        <begin position="251"/>
        <end position="322"/>
    </location>
</feature>
<dbReference type="CDD" id="cd00590">
    <property type="entry name" value="RRM_SF"/>
    <property type="match status" value="1"/>
</dbReference>
<evidence type="ECO:0000313" key="4">
    <source>
        <dbReference type="EMBL" id="CAE0066887.1"/>
    </source>
</evidence>
<protein>
    <recommendedName>
        <fullName evidence="3">RRM domain-containing protein</fullName>
    </recommendedName>
</protein>
<dbReference type="EMBL" id="HBHW01044973">
    <property type="protein sequence ID" value="CAE0066887.1"/>
    <property type="molecule type" value="Transcribed_RNA"/>
</dbReference>
<dbReference type="InterPro" id="IPR035979">
    <property type="entry name" value="RBD_domain_sf"/>
</dbReference>
<dbReference type="InterPro" id="IPR000504">
    <property type="entry name" value="RRM_dom"/>
</dbReference>
<sequence>MLRRLVVSEVGGWSHGVVFGRRGLFSTSHLFEGVKDGGSREKVVDRSPDKNQGKEVAGKKLKDESGGVVAKSEREKSGSGTKTVADGGSEGERKKTGRAGKPDTLKTAEKKEEKTKPDTTEARRNPQEIALEDVRIAIEKNLEPLPSTKFQKGGRFVCVENVSRFASREDLLYFFKPNRIGSEFFRRWKDEDSGTSTWFVGMRDENAAKEFVKDTKNAYIGFNKVKLTQTDEGTVNKELGDMFIERKSLGRVVAIKNAPQSIQSSHLEAFFEGYNLKSVKKSSRMDPSTLFVTFENIEDAQRAARELNKGLVMDRQITIRIL</sequence>
<evidence type="ECO:0000256" key="1">
    <source>
        <dbReference type="PROSITE-ProRule" id="PRU00176"/>
    </source>
</evidence>
<proteinExistence type="predicted"/>
<keyword evidence="1" id="KW-0694">RNA-binding</keyword>
<dbReference type="PROSITE" id="PS50102">
    <property type="entry name" value="RRM"/>
    <property type="match status" value="1"/>
</dbReference>
<accession>A0A7S3AAH3</accession>
<dbReference type="InterPro" id="IPR012677">
    <property type="entry name" value="Nucleotide-bd_a/b_plait_sf"/>
</dbReference>